<dbReference type="InterPro" id="IPR039537">
    <property type="entry name" value="Retrotran_Ty1/copia-like"/>
</dbReference>
<dbReference type="InterPro" id="IPR001584">
    <property type="entry name" value="Integrase_cat-core"/>
</dbReference>
<organism evidence="2 3">
    <name type="scientific">Tanacetum coccineum</name>
    <dbReference type="NCBI Taxonomy" id="301880"/>
    <lineage>
        <taxon>Eukaryota</taxon>
        <taxon>Viridiplantae</taxon>
        <taxon>Streptophyta</taxon>
        <taxon>Embryophyta</taxon>
        <taxon>Tracheophyta</taxon>
        <taxon>Spermatophyta</taxon>
        <taxon>Magnoliopsida</taxon>
        <taxon>eudicotyledons</taxon>
        <taxon>Gunneridae</taxon>
        <taxon>Pentapetalae</taxon>
        <taxon>asterids</taxon>
        <taxon>campanulids</taxon>
        <taxon>Asterales</taxon>
        <taxon>Asteraceae</taxon>
        <taxon>Asteroideae</taxon>
        <taxon>Anthemideae</taxon>
        <taxon>Anthemidinae</taxon>
        <taxon>Tanacetum</taxon>
    </lineage>
</organism>
<evidence type="ECO:0000313" key="3">
    <source>
        <dbReference type="Proteomes" id="UP001151760"/>
    </source>
</evidence>
<sequence>MDCQAVTTLVFCLKKKSDAAYCIMSFIKKMENINEVKVKELRSDNETEFRNYKLEEFCDEKGISYNFSSPCTPEQNGVAERRNRTLIEAARTMLNIAKLPKQFWGEAVNIACHT</sequence>
<gene>
    <name evidence="2" type="ORF">Tco_0910516</name>
</gene>
<keyword evidence="3" id="KW-1185">Reference proteome</keyword>
<reference evidence="2" key="1">
    <citation type="journal article" date="2022" name="Int. J. Mol. Sci.">
        <title>Draft Genome of Tanacetum Coccineum: Genomic Comparison of Closely Related Tanacetum-Family Plants.</title>
        <authorList>
            <person name="Yamashiro T."/>
            <person name="Shiraishi A."/>
            <person name="Nakayama K."/>
            <person name="Satake H."/>
        </authorList>
    </citation>
    <scope>NUCLEOTIDE SEQUENCE</scope>
</reference>
<evidence type="ECO:0000259" key="1">
    <source>
        <dbReference type="PROSITE" id="PS50994"/>
    </source>
</evidence>
<proteinExistence type="predicted"/>
<name>A0ABQ5CWC8_9ASTR</name>
<dbReference type="SUPFAM" id="SSF53098">
    <property type="entry name" value="Ribonuclease H-like"/>
    <property type="match status" value="1"/>
</dbReference>
<feature type="domain" description="Integrase catalytic" evidence="1">
    <location>
        <begin position="1"/>
        <end position="114"/>
    </location>
</feature>
<dbReference type="PANTHER" id="PTHR42648:SF32">
    <property type="entry name" value="RIBONUCLEASE H-LIKE DOMAIN, GAG-PRE-INTEGRASE DOMAIN PROTEIN-RELATED"/>
    <property type="match status" value="1"/>
</dbReference>
<comment type="caution">
    <text evidence="2">The sequence shown here is derived from an EMBL/GenBank/DDBJ whole genome shotgun (WGS) entry which is preliminary data.</text>
</comment>
<protein>
    <submittedName>
        <fullName evidence="2">Retrovirus-related pol polyprotein from transposon TNT 1-94</fullName>
    </submittedName>
</protein>
<dbReference type="PROSITE" id="PS50994">
    <property type="entry name" value="INTEGRASE"/>
    <property type="match status" value="1"/>
</dbReference>
<dbReference type="PANTHER" id="PTHR42648">
    <property type="entry name" value="TRANSPOSASE, PUTATIVE-RELATED"/>
    <property type="match status" value="1"/>
</dbReference>
<reference evidence="2" key="2">
    <citation type="submission" date="2022-01" db="EMBL/GenBank/DDBJ databases">
        <authorList>
            <person name="Yamashiro T."/>
            <person name="Shiraishi A."/>
            <person name="Satake H."/>
            <person name="Nakayama K."/>
        </authorList>
    </citation>
    <scope>NUCLEOTIDE SEQUENCE</scope>
</reference>
<accession>A0ABQ5CWC8</accession>
<dbReference type="Gene3D" id="3.30.420.10">
    <property type="entry name" value="Ribonuclease H-like superfamily/Ribonuclease H"/>
    <property type="match status" value="1"/>
</dbReference>
<evidence type="ECO:0000313" key="2">
    <source>
        <dbReference type="EMBL" id="GJT30241.1"/>
    </source>
</evidence>
<dbReference type="Proteomes" id="UP001151760">
    <property type="component" value="Unassembled WGS sequence"/>
</dbReference>
<dbReference type="InterPro" id="IPR012337">
    <property type="entry name" value="RNaseH-like_sf"/>
</dbReference>
<dbReference type="InterPro" id="IPR036397">
    <property type="entry name" value="RNaseH_sf"/>
</dbReference>
<dbReference type="EMBL" id="BQNB010014608">
    <property type="protein sequence ID" value="GJT30241.1"/>
    <property type="molecule type" value="Genomic_DNA"/>
</dbReference>